<dbReference type="EMBL" id="CABIJS010000299">
    <property type="protein sequence ID" value="VUZ48496.1"/>
    <property type="molecule type" value="Genomic_DNA"/>
</dbReference>
<sequence length="444" mass="53631">MPFEGKCPVNAKLQKSITASRLQTAKAEYDIKLETKRRKLQELFERENAEYAMTYADLLQLKERARKEAVIDEANKLRKSIITKTAEIAKREYTRLLNQNNEEYRLCRPTIFNKLTKEDQEAINEYKKQQKTYEKSREAELLQQGNNFSANLFTADDDRTQNRINNRRLHQIELLKQISEKEKDCKLIKNKESEEEKNMKGVLQTETDTRKQEEIVRKRQLYEDLKAQLEEMKLRKKQNKERDVAIEKLFSQYWMPISSSKTERIEAKDLKNQLKSFLEYQYQIRDHQNRQQFEIDRIVFEMAEKLRIERNEREKARRCYLRKLETENNESNRQAAFEVLARQVQEAQKSKEEARELAEIQQQHNELEKQIKSVEEAKRTELRMNLEKQMEELRLRKEYEEMEKKMEEGNKKESFKKYCKCSCENINLNAYNLHPWRKAILKKM</sequence>
<dbReference type="AlphaFoldDB" id="A0A564YMQ8"/>
<gene>
    <name evidence="2" type="ORF">WMSIL1_LOCUS7825</name>
</gene>
<name>A0A564YMQ8_HYMDI</name>
<evidence type="ECO:0008006" key="4">
    <source>
        <dbReference type="Google" id="ProtNLM"/>
    </source>
</evidence>
<keyword evidence="1" id="KW-0175">Coiled coil</keyword>
<dbReference type="Proteomes" id="UP000321570">
    <property type="component" value="Unassembled WGS sequence"/>
</dbReference>
<evidence type="ECO:0000313" key="3">
    <source>
        <dbReference type="Proteomes" id="UP000321570"/>
    </source>
</evidence>
<evidence type="ECO:0000313" key="2">
    <source>
        <dbReference type="EMBL" id="VUZ48496.1"/>
    </source>
</evidence>
<keyword evidence="3" id="KW-1185">Reference proteome</keyword>
<reference evidence="2 3" key="1">
    <citation type="submission" date="2019-07" db="EMBL/GenBank/DDBJ databases">
        <authorList>
            <person name="Jastrzebski P J."/>
            <person name="Paukszto L."/>
            <person name="Jastrzebski P J."/>
        </authorList>
    </citation>
    <scope>NUCLEOTIDE SEQUENCE [LARGE SCALE GENOMIC DNA]</scope>
    <source>
        <strain evidence="2 3">WMS-il1</strain>
    </source>
</reference>
<organism evidence="2 3">
    <name type="scientific">Hymenolepis diminuta</name>
    <name type="common">Rat tapeworm</name>
    <dbReference type="NCBI Taxonomy" id="6216"/>
    <lineage>
        <taxon>Eukaryota</taxon>
        <taxon>Metazoa</taxon>
        <taxon>Spiralia</taxon>
        <taxon>Lophotrochozoa</taxon>
        <taxon>Platyhelminthes</taxon>
        <taxon>Cestoda</taxon>
        <taxon>Eucestoda</taxon>
        <taxon>Cyclophyllidea</taxon>
        <taxon>Hymenolepididae</taxon>
        <taxon>Hymenolepis</taxon>
    </lineage>
</organism>
<evidence type="ECO:0000256" key="1">
    <source>
        <dbReference type="SAM" id="Coils"/>
    </source>
</evidence>
<feature type="coiled-coil region" evidence="1">
    <location>
        <begin position="337"/>
        <end position="412"/>
    </location>
</feature>
<feature type="coiled-coil region" evidence="1">
    <location>
        <begin position="215"/>
        <end position="242"/>
    </location>
</feature>
<accession>A0A564YMQ8</accession>
<protein>
    <recommendedName>
        <fullName evidence="4">Trichohyalin-plectin-homology domain-containing protein</fullName>
    </recommendedName>
</protein>
<proteinExistence type="predicted"/>